<dbReference type="Proteomes" id="UP000035682">
    <property type="component" value="Unplaced"/>
</dbReference>
<reference evidence="3" key="3">
    <citation type="submission" date="2020-12" db="UniProtKB">
        <authorList>
            <consortium name="WormBaseParasite"/>
        </authorList>
    </citation>
    <scope>IDENTIFICATION</scope>
</reference>
<gene>
    <name evidence="1 3 4" type="ORF">SRAE_2000405900</name>
</gene>
<keyword evidence="2" id="KW-1185">Reference proteome</keyword>
<protein>
    <submittedName>
        <fullName evidence="1 3">Uncharacterized protein</fullName>
    </submittedName>
</protein>
<organism evidence="1">
    <name type="scientific">Strongyloides ratti</name>
    <name type="common">Parasitic roundworm</name>
    <dbReference type="NCBI Taxonomy" id="34506"/>
    <lineage>
        <taxon>Eukaryota</taxon>
        <taxon>Metazoa</taxon>
        <taxon>Ecdysozoa</taxon>
        <taxon>Nematoda</taxon>
        <taxon>Chromadorea</taxon>
        <taxon>Rhabditida</taxon>
        <taxon>Tylenchina</taxon>
        <taxon>Panagrolaimomorpha</taxon>
        <taxon>Strongyloidoidea</taxon>
        <taxon>Strongyloididae</taxon>
        <taxon>Strongyloides</taxon>
    </lineage>
</organism>
<dbReference type="RefSeq" id="XP_024508610.1">
    <property type="nucleotide sequence ID" value="XM_024642883.1"/>
</dbReference>
<evidence type="ECO:0000313" key="3">
    <source>
        <dbReference type="WBParaSite" id="SRAE_2000405900.1"/>
    </source>
</evidence>
<dbReference type="GeneID" id="36381780"/>
<evidence type="ECO:0000313" key="4">
    <source>
        <dbReference type="WormBase" id="SRAE_2000405900"/>
    </source>
</evidence>
<dbReference type="EMBL" id="LN609529">
    <property type="protein sequence ID" value="CEF69410.1"/>
    <property type="molecule type" value="Genomic_DNA"/>
</dbReference>
<accession>A0A090LPE8</accession>
<dbReference type="WBParaSite" id="SRAE_2000405900.1">
    <property type="protein sequence ID" value="SRAE_2000405900.1"/>
    <property type="gene ID" value="WBGene00264287"/>
</dbReference>
<reference evidence="2" key="2">
    <citation type="submission" date="2014-09" db="EMBL/GenBank/DDBJ databases">
        <authorList>
            <person name="Martin A.A."/>
        </authorList>
    </citation>
    <scope>NUCLEOTIDE SEQUENCE</scope>
    <source>
        <strain evidence="2">ED321</strain>
    </source>
</reference>
<sequence>MNDDGQKFKVPLCQNENDIKHNTKIISLKKTKNTIENENKIKNPFSKKFNKILNNSVNKNKELNNNKKVTSQFSNIKTAYKAGSAMEVRSRRKNNLKKTTDNCNTYDKKSCSINNDFEDDNGSYQRLDDIQAIK</sequence>
<dbReference type="WormBase" id="SRAE_2000405900">
    <property type="protein sequence ID" value="SRP09470"/>
    <property type="gene ID" value="WBGene00264287"/>
</dbReference>
<dbReference type="AlphaFoldDB" id="A0A090LPE8"/>
<name>A0A090LPE8_STRRB</name>
<dbReference type="CTD" id="36381780"/>
<evidence type="ECO:0000313" key="2">
    <source>
        <dbReference type="Proteomes" id="UP000035682"/>
    </source>
</evidence>
<evidence type="ECO:0000313" key="1">
    <source>
        <dbReference type="EMBL" id="CEF69410.1"/>
    </source>
</evidence>
<proteinExistence type="predicted"/>
<reference evidence="1" key="1">
    <citation type="submission" date="2014-09" db="EMBL/GenBank/DDBJ databases">
        <authorList>
            <person name="Aslett A.Martin."/>
        </authorList>
    </citation>
    <scope>NUCLEOTIDE SEQUENCE</scope>
    <source>
        <strain evidence="1">ED321 Heterogonic</strain>
    </source>
</reference>